<evidence type="ECO:0000313" key="3">
    <source>
        <dbReference type="EMBL" id="KAF7197202.1"/>
    </source>
</evidence>
<feature type="region of interest" description="Disordered" evidence="1">
    <location>
        <begin position="78"/>
        <end position="129"/>
    </location>
</feature>
<dbReference type="PANTHER" id="PTHR39607:SF1">
    <property type="entry name" value="B-ZIP TRANSCRIPTION FACTOR (EUROFUNG)"/>
    <property type="match status" value="1"/>
</dbReference>
<dbReference type="GO" id="GO:0003700">
    <property type="term" value="F:DNA-binding transcription factor activity"/>
    <property type="evidence" value="ECO:0007669"/>
    <property type="project" value="InterPro"/>
</dbReference>
<dbReference type="EMBL" id="JABCIY010000019">
    <property type="protein sequence ID" value="KAF7197202.1"/>
    <property type="molecule type" value="Genomic_DNA"/>
</dbReference>
<dbReference type="InterPro" id="IPR052635">
    <property type="entry name" value="Sec_Metab_Biosynth_Reg"/>
</dbReference>
<keyword evidence="4" id="KW-1185">Reference proteome</keyword>
<gene>
    <name evidence="3" type="ORF">HII31_01627</name>
</gene>
<dbReference type="CDD" id="cd14688">
    <property type="entry name" value="bZIP_YAP"/>
    <property type="match status" value="1"/>
</dbReference>
<proteinExistence type="predicted"/>
<sequence length="280" mass="31594">MYDQANMQRHSSYSYPQYPAAAPQKHYPTAHSTSSAFSASANPNEDWTKISDLAERRRIQNRIAQRNYRKKLKKRLEDLERRAGSSSASPEQRHEELPETIVASQASQVSSQRQRSASSHIRRDRTPDVLAQQYVLPSDDRSMFSQQYTRQLSTSPPPFASYASMPSTESTTYASYPSYCGTGMDMPMYPQYLAPTQQTYAMQSIVSPPIKQELYADDEVNPFSMSYASMANETTHFQSIPPYTPPLSDSSDHWQAGSPPDYQPRTPASLPSTPPLFDHA</sequence>
<feature type="compositionally biased region" description="Polar residues" evidence="1">
    <location>
        <begin position="1"/>
        <end position="15"/>
    </location>
</feature>
<dbReference type="InterPro" id="IPR004827">
    <property type="entry name" value="bZIP"/>
</dbReference>
<accession>A0A8H6VNW1</accession>
<dbReference type="SUPFAM" id="SSF57959">
    <property type="entry name" value="Leucine zipper domain"/>
    <property type="match status" value="1"/>
</dbReference>
<evidence type="ECO:0000256" key="1">
    <source>
        <dbReference type="SAM" id="MobiDB-lite"/>
    </source>
</evidence>
<dbReference type="PROSITE" id="PS00036">
    <property type="entry name" value="BZIP_BASIC"/>
    <property type="match status" value="1"/>
</dbReference>
<feature type="region of interest" description="Disordered" evidence="1">
    <location>
        <begin position="1"/>
        <end position="45"/>
    </location>
</feature>
<comment type="caution">
    <text evidence="3">The sequence shown here is derived from an EMBL/GenBank/DDBJ whole genome shotgun (WGS) entry which is preliminary data.</text>
</comment>
<feature type="compositionally biased region" description="Polar residues" evidence="1">
    <location>
        <begin position="145"/>
        <end position="154"/>
    </location>
</feature>
<evidence type="ECO:0000259" key="2">
    <source>
        <dbReference type="PROSITE" id="PS00036"/>
    </source>
</evidence>
<feature type="region of interest" description="Disordered" evidence="1">
    <location>
        <begin position="145"/>
        <end position="170"/>
    </location>
</feature>
<dbReference type="InterPro" id="IPR046347">
    <property type="entry name" value="bZIP_sf"/>
</dbReference>
<organism evidence="3 4">
    <name type="scientific">Pseudocercospora fuligena</name>
    <dbReference type="NCBI Taxonomy" id="685502"/>
    <lineage>
        <taxon>Eukaryota</taxon>
        <taxon>Fungi</taxon>
        <taxon>Dikarya</taxon>
        <taxon>Ascomycota</taxon>
        <taxon>Pezizomycotina</taxon>
        <taxon>Dothideomycetes</taxon>
        <taxon>Dothideomycetidae</taxon>
        <taxon>Mycosphaerellales</taxon>
        <taxon>Mycosphaerellaceae</taxon>
        <taxon>Pseudocercospora</taxon>
    </lineage>
</organism>
<feature type="compositionally biased region" description="Low complexity" evidence="1">
    <location>
        <begin position="29"/>
        <end position="41"/>
    </location>
</feature>
<reference evidence="3" key="1">
    <citation type="submission" date="2020-04" db="EMBL/GenBank/DDBJ databases">
        <title>Draft genome resource of the tomato pathogen Pseudocercospora fuligena.</title>
        <authorList>
            <person name="Zaccaron A."/>
        </authorList>
    </citation>
    <scope>NUCLEOTIDE SEQUENCE</scope>
    <source>
        <strain evidence="3">PF001</strain>
    </source>
</reference>
<dbReference type="OrthoDB" id="194358at2759"/>
<feature type="domain" description="BZIP" evidence="2">
    <location>
        <begin position="56"/>
        <end position="71"/>
    </location>
</feature>
<evidence type="ECO:0000313" key="4">
    <source>
        <dbReference type="Proteomes" id="UP000660729"/>
    </source>
</evidence>
<dbReference type="PANTHER" id="PTHR39607">
    <property type="entry name" value="XANTHOCILLIN BIOSYNTHESIS CLUSTER TRANSCRIPTION FACTOR XANC-RELATED"/>
    <property type="match status" value="1"/>
</dbReference>
<dbReference type="Proteomes" id="UP000660729">
    <property type="component" value="Unassembled WGS sequence"/>
</dbReference>
<protein>
    <submittedName>
        <fullName evidence="3">Transcription factor radR</fullName>
    </submittedName>
</protein>
<name>A0A8H6VNW1_9PEZI</name>
<dbReference type="AlphaFoldDB" id="A0A8H6VNW1"/>
<feature type="region of interest" description="Disordered" evidence="1">
    <location>
        <begin position="237"/>
        <end position="280"/>
    </location>
</feature>
<feature type="compositionally biased region" description="Low complexity" evidence="1">
    <location>
        <begin position="102"/>
        <end position="119"/>
    </location>
</feature>